<gene>
    <name evidence="2" type="ORF">DC28_12610</name>
</gene>
<name>A0A098QU76_9SPIO</name>
<keyword evidence="3" id="KW-1185">Reference proteome</keyword>
<comment type="caution">
    <text evidence="2">The sequence shown here is derived from an EMBL/GenBank/DDBJ whole genome shotgun (WGS) entry which is preliminary data.</text>
</comment>
<dbReference type="RefSeq" id="WP_037549026.1">
    <property type="nucleotide sequence ID" value="NZ_JNUP01000067.1"/>
</dbReference>
<dbReference type="eggNOG" id="ENOG50343Q9">
    <property type="taxonomic scope" value="Bacteria"/>
</dbReference>
<protein>
    <recommendedName>
        <fullName evidence="4">Flagellar biosynthesis protein FlgN</fullName>
    </recommendedName>
</protein>
<proteinExistence type="predicted"/>
<dbReference type="STRING" id="1480694.DC28_12610"/>
<organism evidence="2 3">
    <name type="scientific">Spirochaeta lutea</name>
    <dbReference type="NCBI Taxonomy" id="1480694"/>
    <lineage>
        <taxon>Bacteria</taxon>
        <taxon>Pseudomonadati</taxon>
        <taxon>Spirochaetota</taxon>
        <taxon>Spirochaetia</taxon>
        <taxon>Spirochaetales</taxon>
        <taxon>Spirochaetaceae</taxon>
        <taxon>Spirochaeta</taxon>
    </lineage>
</organism>
<dbReference type="Proteomes" id="UP000029692">
    <property type="component" value="Unassembled WGS sequence"/>
</dbReference>
<sequence>MTLTDRQIDQRIALLKRFRKMLEQQREKFSQYLGVLDQQEAAVQTGDTEKVAQHAMIEQEILRDILSLQKVIDPLQDMYHQAFPGGDEQIHQLQNGLERLRDQVLQRNEETRAFLHRKKQELQERIASLTIPKTKRSVYAAQSTPNLIDISL</sequence>
<evidence type="ECO:0000313" key="3">
    <source>
        <dbReference type="Proteomes" id="UP000029692"/>
    </source>
</evidence>
<feature type="coiled-coil region" evidence="1">
    <location>
        <begin position="90"/>
        <end position="125"/>
    </location>
</feature>
<evidence type="ECO:0000313" key="2">
    <source>
        <dbReference type="EMBL" id="KGE71274.1"/>
    </source>
</evidence>
<accession>A0A098QU76</accession>
<evidence type="ECO:0008006" key="4">
    <source>
        <dbReference type="Google" id="ProtNLM"/>
    </source>
</evidence>
<dbReference type="AlphaFoldDB" id="A0A098QU76"/>
<reference evidence="2 3" key="1">
    <citation type="submission" date="2014-05" db="EMBL/GenBank/DDBJ databases">
        <title>De novo Genome Sequence of Spirocheata sp.</title>
        <authorList>
            <person name="Shivani Y."/>
            <person name="Subhash Y."/>
            <person name="Tushar L."/>
            <person name="Sasikala C."/>
            <person name="Ramana C.V."/>
        </authorList>
    </citation>
    <scope>NUCLEOTIDE SEQUENCE [LARGE SCALE GENOMIC DNA]</scope>
    <source>
        <strain evidence="2 3">JC230</strain>
    </source>
</reference>
<evidence type="ECO:0000256" key="1">
    <source>
        <dbReference type="SAM" id="Coils"/>
    </source>
</evidence>
<dbReference type="EMBL" id="JNUP01000067">
    <property type="protein sequence ID" value="KGE71274.1"/>
    <property type="molecule type" value="Genomic_DNA"/>
</dbReference>
<keyword evidence="1" id="KW-0175">Coiled coil</keyword>